<dbReference type="Proteomes" id="UP000215914">
    <property type="component" value="Unassembled WGS sequence"/>
</dbReference>
<gene>
    <name evidence="1" type="ORF">HanXRQr2_Chr11g0490501</name>
</gene>
<dbReference type="Gramene" id="mRNA:HanXRQr2_Chr11g0490501">
    <property type="protein sequence ID" value="CDS:HanXRQr2_Chr11g0490501.1"/>
    <property type="gene ID" value="HanXRQr2_Chr11g0490501"/>
</dbReference>
<dbReference type="EMBL" id="MNCJ02000326">
    <property type="protein sequence ID" value="KAF5782011.1"/>
    <property type="molecule type" value="Genomic_DNA"/>
</dbReference>
<evidence type="ECO:0000313" key="1">
    <source>
        <dbReference type="EMBL" id="KAF5782011.1"/>
    </source>
</evidence>
<sequence length="85" mass="8893">MIMKIERKAVVIVTAETAAAPPSAAAAASDGDDNVNREGGSALMSVRVFYFSLGWFGSRKGTVIGPVSFEIRVLGSADSSRFSPI</sequence>
<evidence type="ECO:0000313" key="2">
    <source>
        <dbReference type="Proteomes" id="UP000215914"/>
    </source>
</evidence>
<proteinExistence type="predicted"/>
<dbReference type="AlphaFoldDB" id="A0A9K3HPL9"/>
<accession>A0A9K3HPL9</accession>
<organism evidence="1 2">
    <name type="scientific">Helianthus annuus</name>
    <name type="common">Common sunflower</name>
    <dbReference type="NCBI Taxonomy" id="4232"/>
    <lineage>
        <taxon>Eukaryota</taxon>
        <taxon>Viridiplantae</taxon>
        <taxon>Streptophyta</taxon>
        <taxon>Embryophyta</taxon>
        <taxon>Tracheophyta</taxon>
        <taxon>Spermatophyta</taxon>
        <taxon>Magnoliopsida</taxon>
        <taxon>eudicotyledons</taxon>
        <taxon>Gunneridae</taxon>
        <taxon>Pentapetalae</taxon>
        <taxon>asterids</taxon>
        <taxon>campanulids</taxon>
        <taxon>Asterales</taxon>
        <taxon>Asteraceae</taxon>
        <taxon>Asteroideae</taxon>
        <taxon>Heliantheae alliance</taxon>
        <taxon>Heliantheae</taxon>
        <taxon>Helianthus</taxon>
    </lineage>
</organism>
<name>A0A9K3HPL9_HELAN</name>
<reference evidence="1" key="2">
    <citation type="submission" date="2020-06" db="EMBL/GenBank/DDBJ databases">
        <title>Helianthus annuus Genome sequencing and assembly Release 2.</title>
        <authorList>
            <person name="Gouzy J."/>
            <person name="Langlade N."/>
            <person name="Munos S."/>
        </authorList>
    </citation>
    <scope>NUCLEOTIDE SEQUENCE</scope>
    <source>
        <tissue evidence="1">Leaves</tissue>
    </source>
</reference>
<protein>
    <submittedName>
        <fullName evidence="1">Uncharacterized protein</fullName>
    </submittedName>
</protein>
<reference evidence="1" key="1">
    <citation type="journal article" date="2017" name="Nature">
        <title>The sunflower genome provides insights into oil metabolism, flowering and Asterid evolution.</title>
        <authorList>
            <person name="Badouin H."/>
            <person name="Gouzy J."/>
            <person name="Grassa C.J."/>
            <person name="Murat F."/>
            <person name="Staton S.E."/>
            <person name="Cottret L."/>
            <person name="Lelandais-Briere C."/>
            <person name="Owens G.L."/>
            <person name="Carrere S."/>
            <person name="Mayjonade B."/>
            <person name="Legrand L."/>
            <person name="Gill N."/>
            <person name="Kane N.C."/>
            <person name="Bowers J.E."/>
            <person name="Hubner S."/>
            <person name="Bellec A."/>
            <person name="Berard A."/>
            <person name="Berges H."/>
            <person name="Blanchet N."/>
            <person name="Boniface M.C."/>
            <person name="Brunel D."/>
            <person name="Catrice O."/>
            <person name="Chaidir N."/>
            <person name="Claudel C."/>
            <person name="Donnadieu C."/>
            <person name="Faraut T."/>
            <person name="Fievet G."/>
            <person name="Helmstetter N."/>
            <person name="King M."/>
            <person name="Knapp S.J."/>
            <person name="Lai Z."/>
            <person name="Le Paslier M.C."/>
            <person name="Lippi Y."/>
            <person name="Lorenzon L."/>
            <person name="Mandel J.R."/>
            <person name="Marage G."/>
            <person name="Marchand G."/>
            <person name="Marquand E."/>
            <person name="Bret-Mestries E."/>
            <person name="Morien E."/>
            <person name="Nambeesan S."/>
            <person name="Nguyen T."/>
            <person name="Pegot-Espagnet P."/>
            <person name="Pouilly N."/>
            <person name="Raftis F."/>
            <person name="Sallet E."/>
            <person name="Schiex T."/>
            <person name="Thomas J."/>
            <person name="Vandecasteele C."/>
            <person name="Vares D."/>
            <person name="Vear F."/>
            <person name="Vautrin S."/>
            <person name="Crespi M."/>
            <person name="Mangin B."/>
            <person name="Burke J.M."/>
            <person name="Salse J."/>
            <person name="Munos S."/>
            <person name="Vincourt P."/>
            <person name="Rieseberg L.H."/>
            <person name="Langlade N.B."/>
        </authorList>
    </citation>
    <scope>NUCLEOTIDE SEQUENCE</scope>
    <source>
        <tissue evidence="1">Leaves</tissue>
    </source>
</reference>
<comment type="caution">
    <text evidence="1">The sequence shown here is derived from an EMBL/GenBank/DDBJ whole genome shotgun (WGS) entry which is preliminary data.</text>
</comment>
<keyword evidence="2" id="KW-1185">Reference proteome</keyword>